<dbReference type="EMBL" id="NMVQ01000015">
    <property type="protein sequence ID" value="OYO21485.1"/>
    <property type="molecule type" value="Genomic_DNA"/>
</dbReference>
<dbReference type="Proteomes" id="UP000216311">
    <property type="component" value="Unassembled WGS sequence"/>
</dbReference>
<proteinExistence type="predicted"/>
<name>A0A255H1B8_9ACTN</name>
<feature type="transmembrane region" description="Helical" evidence="1">
    <location>
        <begin position="111"/>
        <end position="134"/>
    </location>
</feature>
<comment type="caution">
    <text evidence="2">The sequence shown here is derived from an EMBL/GenBank/DDBJ whole genome shotgun (WGS) entry which is preliminary data.</text>
</comment>
<evidence type="ECO:0000256" key="1">
    <source>
        <dbReference type="SAM" id="Phobius"/>
    </source>
</evidence>
<evidence type="ECO:0000313" key="2">
    <source>
        <dbReference type="EMBL" id="OYO21485.1"/>
    </source>
</evidence>
<keyword evidence="1" id="KW-0472">Membrane</keyword>
<reference evidence="2 3" key="1">
    <citation type="submission" date="2017-07" db="EMBL/GenBank/DDBJ databases">
        <title>Draft whole genome sequences of clinical Proprionibacteriaceae strains.</title>
        <authorList>
            <person name="Bernier A.-M."/>
            <person name="Bernard K."/>
            <person name="Domingo M.-C."/>
        </authorList>
    </citation>
    <scope>NUCLEOTIDE SEQUENCE [LARGE SCALE GENOMIC DNA]</scope>
    <source>
        <strain evidence="2 3">NML 130396</strain>
    </source>
</reference>
<keyword evidence="3" id="KW-1185">Reference proteome</keyword>
<gene>
    <name evidence="2" type="ORF">CGZ93_10430</name>
</gene>
<protein>
    <submittedName>
        <fullName evidence="2">Uncharacterized protein</fullName>
    </submittedName>
</protein>
<dbReference type="AlphaFoldDB" id="A0A255H1B8"/>
<keyword evidence="1" id="KW-0812">Transmembrane</keyword>
<sequence>MPPFPVFATEIAPPELGETAWQITVDGLPLSDVVTTTEADAAAAALNGVAHVIAQRGWDACRVTAIRVGDTPEQTQTHPLIVGPQGEVWDLEAAPADAGDKSRRGRVKQKIAIASVAALVLIGGLGAATGVVIARRTSPQAVPAAPAAPAPPQPVELPAQAPALLSSHAVWGTVPVDGTPAILPDGRIATQLDKKLTLLDPTNGHPRELLPSNGTITAGPWVSALGDQSVLAWASADTIHWVTLPDLSAPPRREKLPAGASSLIVGPHGIGWRANATTITVLTPATPLQRTVPADADVVAVVGADVWLSDQLGNSWQARNPSTTAPAPTTFQGPPENRPLGVIAATPSAVVVAWKAEASNDVTYTLHSPGPQLANPVATFPSPRPRVEPGALRTTSRDRAIVESPWIALPGGLLNLDTHALVPLPESAGTLEAVIGNTAWLTRDQSTTAVDLTTGAVTSQRRVERPVRPLAAIPAGILVTARDTNRQGLYALPRL</sequence>
<organism evidence="2 3">
    <name type="scientific">Enemella dayhoffiae</name>
    <dbReference type="NCBI Taxonomy" id="2016507"/>
    <lineage>
        <taxon>Bacteria</taxon>
        <taxon>Bacillati</taxon>
        <taxon>Actinomycetota</taxon>
        <taxon>Actinomycetes</taxon>
        <taxon>Propionibacteriales</taxon>
        <taxon>Propionibacteriaceae</taxon>
        <taxon>Enemella</taxon>
    </lineage>
</organism>
<evidence type="ECO:0000313" key="3">
    <source>
        <dbReference type="Proteomes" id="UP000216311"/>
    </source>
</evidence>
<keyword evidence="1" id="KW-1133">Transmembrane helix</keyword>
<dbReference type="RefSeq" id="WP_094364087.1">
    <property type="nucleotide sequence ID" value="NZ_NMVQ01000015.1"/>
</dbReference>
<accession>A0A255H1B8</accession>